<feature type="compositionally biased region" description="Polar residues" evidence="1">
    <location>
        <begin position="95"/>
        <end position="104"/>
    </location>
</feature>
<gene>
    <name evidence="2" type="ORF">HDK90DRAFT_242167</name>
</gene>
<sequence>MLTAMVSTARPLVHSGYASWQRRSLFSLFRRPIRFFHRHLLRLVFLRNPAMALAAAVPTKQKDHDRGLDLGLHLPPSQPCTPQARTQRAQARSRPLSSTSNTKLASLGLPTRKPICRHACVQPQPPASGPVRQPHVVDRVAPPPRLFACLSCKPCVSPLVPGRISLCTCFLSK</sequence>
<reference evidence="2 3" key="1">
    <citation type="submission" date="2024-04" db="EMBL/GenBank/DDBJ databases">
        <title>Phyllosticta paracitricarpa is synonymous to the EU quarantine fungus P. citricarpa based on phylogenomic analyses.</title>
        <authorList>
            <consortium name="Lawrence Berkeley National Laboratory"/>
            <person name="Van Ingen-Buijs V.A."/>
            <person name="Van Westerhoven A.C."/>
            <person name="Haridas S."/>
            <person name="Skiadas P."/>
            <person name="Martin F."/>
            <person name="Groenewald J.Z."/>
            <person name="Crous P.W."/>
            <person name="Seidl M.F."/>
        </authorList>
    </citation>
    <scope>NUCLEOTIDE SEQUENCE [LARGE SCALE GENOMIC DNA]</scope>
    <source>
        <strain evidence="2 3">CBS 123374</strain>
    </source>
</reference>
<accession>A0ABR1YPH2</accession>
<dbReference type="EMBL" id="JBBWRZ010000005">
    <property type="protein sequence ID" value="KAK8235343.1"/>
    <property type="molecule type" value="Genomic_DNA"/>
</dbReference>
<protein>
    <submittedName>
        <fullName evidence="2">Uncharacterized protein</fullName>
    </submittedName>
</protein>
<organism evidence="2 3">
    <name type="scientific">Phyllosticta capitalensis</name>
    <dbReference type="NCBI Taxonomy" id="121624"/>
    <lineage>
        <taxon>Eukaryota</taxon>
        <taxon>Fungi</taxon>
        <taxon>Dikarya</taxon>
        <taxon>Ascomycota</taxon>
        <taxon>Pezizomycotina</taxon>
        <taxon>Dothideomycetes</taxon>
        <taxon>Dothideomycetes incertae sedis</taxon>
        <taxon>Botryosphaeriales</taxon>
        <taxon>Phyllostictaceae</taxon>
        <taxon>Phyllosticta</taxon>
    </lineage>
</organism>
<feature type="compositionally biased region" description="Low complexity" evidence="1">
    <location>
        <begin position="83"/>
        <end position="92"/>
    </location>
</feature>
<feature type="region of interest" description="Disordered" evidence="1">
    <location>
        <begin position="74"/>
        <end position="106"/>
    </location>
</feature>
<comment type="caution">
    <text evidence="2">The sequence shown here is derived from an EMBL/GenBank/DDBJ whole genome shotgun (WGS) entry which is preliminary data.</text>
</comment>
<name>A0ABR1YPH2_9PEZI</name>
<evidence type="ECO:0000313" key="2">
    <source>
        <dbReference type="EMBL" id="KAK8235343.1"/>
    </source>
</evidence>
<keyword evidence="3" id="KW-1185">Reference proteome</keyword>
<proteinExistence type="predicted"/>
<evidence type="ECO:0000256" key="1">
    <source>
        <dbReference type="SAM" id="MobiDB-lite"/>
    </source>
</evidence>
<dbReference type="Proteomes" id="UP001492380">
    <property type="component" value="Unassembled WGS sequence"/>
</dbReference>
<evidence type="ECO:0000313" key="3">
    <source>
        <dbReference type="Proteomes" id="UP001492380"/>
    </source>
</evidence>